<evidence type="ECO:0000256" key="4">
    <source>
        <dbReference type="ARBA" id="ARBA00047811"/>
    </source>
</evidence>
<dbReference type="GO" id="GO:0000082">
    <property type="term" value="P:G1/S transition of mitotic cell cycle"/>
    <property type="evidence" value="ECO:0007669"/>
    <property type="project" value="TreeGrafter"/>
</dbReference>
<sequence>MADSHDWRSSLTASDRYENIQNIQAALTAARLTHSAFAIEDDAHRSCATRAAYDAACRLEHTGPSTCHPLADDEPGTVAEVGGYGPGVRVGHYRDCEYVASGATARVYRHNDRALKVIVETRNLEPHSPSREAKILALLKKPCIPLLETFRDHEQRLVLVFPYMPLTLAGLLDRRALPRPDVRSFFQDIFTALNALHNQGIIHRDIKPSAVLLASPTGPAYLSDFGSAWHPALSVAVEPIDKKVLDIGTGPYRAPEVLFGYKSYGPPVDMWAAGAMLAECCRHPPRPLFESRAVHEDGNQLGLILSIFKTLGSPTQMEPDWCELIASLVKYDSSRATAAESLQHLMQI</sequence>
<evidence type="ECO:0000313" key="7">
    <source>
        <dbReference type="EMBL" id="KAK2070546.1"/>
    </source>
</evidence>
<dbReference type="GO" id="GO:0000307">
    <property type="term" value="C:cyclin-dependent protein kinase holoenzyme complex"/>
    <property type="evidence" value="ECO:0007669"/>
    <property type="project" value="TreeGrafter"/>
</dbReference>
<protein>
    <recommendedName>
        <fullName evidence="1">cyclin-dependent kinase</fullName>
        <ecNumber evidence="1">2.7.11.22</ecNumber>
    </recommendedName>
</protein>
<dbReference type="InterPro" id="IPR050108">
    <property type="entry name" value="CDK"/>
</dbReference>
<evidence type="ECO:0000256" key="5">
    <source>
        <dbReference type="ARBA" id="ARBA00048367"/>
    </source>
</evidence>
<dbReference type="GO" id="GO:0010468">
    <property type="term" value="P:regulation of gene expression"/>
    <property type="evidence" value="ECO:0007669"/>
    <property type="project" value="TreeGrafter"/>
</dbReference>
<evidence type="ECO:0000259" key="6">
    <source>
        <dbReference type="PROSITE" id="PS50011"/>
    </source>
</evidence>
<dbReference type="InterPro" id="IPR000719">
    <property type="entry name" value="Prot_kinase_dom"/>
</dbReference>
<organism evidence="7 8">
    <name type="scientific">Phyllachora maydis</name>
    <dbReference type="NCBI Taxonomy" id="1825666"/>
    <lineage>
        <taxon>Eukaryota</taxon>
        <taxon>Fungi</taxon>
        <taxon>Dikarya</taxon>
        <taxon>Ascomycota</taxon>
        <taxon>Pezizomycotina</taxon>
        <taxon>Sordariomycetes</taxon>
        <taxon>Sordariomycetidae</taxon>
        <taxon>Phyllachorales</taxon>
        <taxon>Phyllachoraceae</taxon>
        <taxon>Phyllachora</taxon>
    </lineage>
</organism>
<keyword evidence="8" id="KW-1185">Reference proteome</keyword>
<dbReference type="InterPro" id="IPR011009">
    <property type="entry name" value="Kinase-like_dom_sf"/>
</dbReference>
<dbReference type="GO" id="GO:0005524">
    <property type="term" value="F:ATP binding"/>
    <property type="evidence" value="ECO:0007669"/>
    <property type="project" value="UniProtKB-KW"/>
</dbReference>
<dbReference type="Gene3D" id="3.30.200.20">
    <property type="entry name" value="Phosphorylase Kinase, domain 1"/>
    <property type="match status" value="1"/>
</dbReference>
<dbReference type="GO" id="GO:0010389">
    <property type="term" value="P:regulation of G2/M transition of mitotic cell cycle"/>
    <property type="evidence" value="ECO:0007669"/>
    <property type="project" value="TreeGrafter"/>
</dbReference>
<dbReference type="PANTHER" id="PTHR24056">
    <property type="entry name" value="CELL DIVISION PROTEIN KINASE"/>
    <property type="match status" value="1"/>
</dbReference>
<dbReference type="GO" id="GO:0005737">
    <property type="term" value="C:cytoplasm"/>
    <property type="evidence" value="ECO:0007669"/>
    <property type="project" value="TreeGrafter"/>
</dbReference>
<keyword evidence="3" id="KW-0067">ATP-binding</keyword>
<evidence type="ECO:0000256" key="1">
    <source>
        <dbReference type="ARBA" id="ARBA00012425"/>
    </source>
</evidence>
<dbReference type="GO" id="GO:0030332">
    <property type="term" value="F:cyclin binding"/>
    <property type="evidence" value="ECO:0007669"/>
    <property type="project" value="TreeGrafter"/>
</dbReference>
<evidence type="ECO:0000256" key="3">
    <source>
        <dbReference type="ARBA" id="ARBA00022840"/>
    </source>
</evidence>
<comment type="catalytic activity">
    <reaction evidence="4">
        <text>L-threonyl-[protein] + ATP = O-phospho-L-threonyl-[protein] + ADP + H(+)</text>
        <dbReference type="Rhea" id="RHEA:46608"/>
        <dbReference type="Rhea" id="RHEA-COMP:11060"/>
        <dbReference type="Rhea" id="RHEA-COMP:11605"/>
        <dbReference type="ChEBI" id="CHEBI:15378"/>
        <dbReference type="ChEBI" id="CHEBI:30013"/>
        <dbReference type="ChEBI" id="CHEBI:30616"/>
        <dbReference type="ChEBI" id="CHEBI:61977"/>
        <dbReference type="ChEBI" id="CHEBI:456216"/>
        <dbReference type="EC" id="2.7.11.22"/>
    </reaction>
</comment>
<dbReference type="GO" id="GO:0007165">
    <property type="term" value="P:signal transduction"/>
    <property type="evidence" value="ECO:0007669"/>
    <property type="project" value="TreeGrafter"/>
</dbReference>
<keyword evidence="2" id="KW-0547">Nucleotide-binding</keyword>
<dbReference type="SUPFAM" id="SSF56112">
    <property type="entry name" value="Protein kinase-like (PK-like)"/>
    <property type="match status" value="1"/>
</dbReference>
<dbReference type="PROSITE" id="PS50011">
    <property type="entry name" value="PROTEIN_KINASE_DOM"/>
    <property type="match status" value="1"/>
</dbReference>
<accession>A0AAD9MF37</accession>
<dbReference type="GO" id="GO:0005634">
    <property type="term" value="C:nucleus"/>
    <property type="evidence" value="ECO:0007669"/>
    <property type="project" value="TreeGrafter"/>
</dbReference>
<gene>
    <name evidence="7" type="ORF">P8C59_005031</name>
</gene>
<proteinExistence type="predicted"/>
<feature type="domain" description="Protein kinase" evidence="6">
    <location>
        <begin position="93"/>
        <end position="347"/>
    </location>
</feature>
<reference evidence="7" key="1">
    <citation type="journal article" date="2023" name="Mol. Plant Microbe Interact.">
        <title>Elucidating the Obligate Nature and Biological Capacity of an Invasive Fungal Corn Pathogen.</title>
        <authorList>
            <person name="MacCready J.S."/>
            <person name="Roggenkamp E.M."/>
            <person name="Gdanetz K."/>
            <person name="Chilvers M.I."/>
        </authorList>
    </citation>
    <scope>NUCLEOTIDE SEQUENCE</scope>
    <source>
        <strain evidence="7">PM02</strain>
    </source>
</reference>
<dbReference type="Pfam" id="PF00069">
    <property type="entry name" value="Pkinase"/>
    <property type="match status" value="1"/>
</dbReference>
<evidence type="ECO:0000256" key="2">
    <source>
        <dbReference type="ARBA" id="ARBA00022741"/>
    </source>
</evidence>
<dbReference type="PANTHER" id="PTHR24056:SF576">
    <property type="entry name" value="SERINE_THREONINE-PROTEIN KINASE CSK1"/>
    <property type="match status" value="1"/>
</dbReference>
<comment type="catalytic activity">
    <reaction evidence="5">
        <text>L-seryl-[protein] + ATP = O-phospho-L-seryl-[protein] + ADP + H(+)</text>
        <dbReference type="Rhea" id="RHEA:17989"/>
        <dbReference type="Rhea" id="RHEA-COMP:9863"/>
        <dbReference type="Rhea" id="RHEA-COMP:11604"/>
        <dbReference type="ChEBI" id="CHEBI:15378"/>
        <dbReference type="ChEBI" id="CHEBI:29999"/>
        <dbReference type="ChEBI" id="CHEBI:30616"/>
        <dbReference type="ChEBI" id="CHEBI:83421"/>
        <dbReference type="ChEBI" id="CHEBI:456216"/>
        <dbReference type="EC" id="2.7.11.22"/>
    </reaction>
</comment>
<dbReference type="EC" id="2.7.11.22" evidence="1"/>
<evidence type="ECO:0000313" key="8">
    <source>
        <dbReference type="Proteomes" id="UP001217918"/>
    </source>
</evidence>
<dbReference type="AlphaFoldDB" id="A0AAD9MF37"/>
<dbReference type="Proteomes" id="UP001217918">
    <property type="component" value="Unassembled WGS sequence"/>
</dbReference>
<comment type="caution">
    <text evidence="7">The sequence shown here is derived from an EMBL/GenBank/DDBJ whole genome shotgun (WGS) entry which is preliminary data.</text>
</comment>
<dbReference type="Gene3D" id="1.10.510.10">
    <property type="entry name" value="Transferase(Phosphotransferase) domain 1"/>
    <property type="match status" value="1"/>
</dbReference>
<dbReference type="GO" id="GO:0004693">
    <property type="term" value="F:cyclin-dependent protein serine/threonine kinase activity"/>
    <property type="evidence" value="ECO:0007669"/>
    <property type="project" value="UniProtKB-EC"/>
</dbReference>
<dbReference type="EMBL" id="JAQQPM010000004">
    <property type="protein sequence ID" value="KAK2070546.1"/>
    <property type="molecule type" value="Genomic_DNA"/>
</dbReference>
<name>A0AAD9MF37_9PEZI</name>